<evidence type="ECO:0000256" key="1">
    <source>
        <dbReference type="ARBA" id="ARBA00001933"/>
    </source>
</evidence>
<dbReference type="RefSeq" id="WP_256620244.1">
    <property type="nucleotide sequence ID" value="NZ_JANIBC010000016.1"/>
</dbReference>
<name>A0A9X2LAX5_9PROT</name>
<evidence type="ECO:0000259" key="5">
    <source>
        <dbReference type="Pfam" id="PF00155"/>
    </source>
</evidence>
<dbReference type="InterPro" id="IPR001917">
    <property type="entry name" value="Aminotrans_II_pyridoxalP_BS"/>
</dbReference>
<dbReference type="PANTHER" id="PTHR13693:SF3">
    <property type="entry name" value="LD36009P"/>
    <property type="match status" value="1"/>
</dbReference>
<keyword evidence="3 4" id="KW-0663">Pyridoxal phosphate</keyword>
<evidence type="ECO:0000256" key="2">
    <source>
        <dbReference type="ARBA" id="ARBA00022679"/>
    </source>
</evidence>
<dbReference type="SUPFAM" id="SSF53383">
    <property type="entry name" value="PLP-dependent transferases"/>
    <property type="match status" value="1"/>
</dbReference>
<dbReference type="Pfam" id="PF00155">
    <property type="entry name" value="Aminotran_1_2"/>
    <property type="match status" value="1"/>
</dbReference>
<dbReference type="NCBIfam" id="NF047599">
    <property type="entry name" value="SerpalmtaseBetaP"/>
    <property type="match status" value="1"/>
</dbReference>
<dbReference type="PANTHER" id="PTHR13693">
    <property type="entry name" value="CLASS II AMINOTRANSFERASE/8-AMINO-7-OXONONANOATE SYNTHASE"/>
    <property type="match status" value="1"/>
</dbReference>
<dbReference type="PROSITE" id="PS00599">
    <property type="entry name" value="AA_TRANSFER_CLASS_2"/>
    <property type="match status" value="1"/>
</dbReference>
<evidence type="ECO:0000256" key="3">
    <source>
        <dbReference type="ARBA" id="ARBA00022898"/>
    </source>
</evidence>
<reference evidence="6" key="1">
    <citation type="submission" date="2022-07" db="EMBL/GenBank/DDBJ databases">
        <title>Parvularcula maris sp. nov., an algicidal bacterium isolated from seawater.</title>
        <authorList>
            <person name="Li F."/>
        </authorList>
    </citation>
    <scope>NUCLEOTIDE SEQUENCE</scope>
    <source>
        <strain evidence="6">BGMRC 0090</strain>
    </source>
</reference>
<protein>
    <submittedName>
        <fullName evidence="6">Aminotransferase class I/II-fold pyridoxal phosphate-dependent enzyme</fullName>
    </submittedName>
</protein>
<dbReference type="InterPro" id="IPR015421">
    <property type="entry name" value="PyrdxlP-dep_Trfase_major"/>
</dbReference>
<dbReference type="Gene3D" id="3.90.1150.10">
    <property type="entry name" value="Aspartate Aminotransferase, domain 1"/>
    <property type="match status" value="1"/>
</dbReference>
<dbReference type="AlphaFoldDB" id="A0A9X2LAX5"/>
<keyword evidence="2" id="KW-0808">Transferase</keyword>
<accession>A0A9X2LAX5</accession>
<gene>
    <name evidence="6" type="ORF">NOG11_13185</name>
</gene>
<dbReference type="GO" id="GO:0008483">
    <property type="term" value="F:transaminase activity"/>
    <property type="evidence" value="ECO:0007669"/>
    <property type="project" value="UniProtKB-KW"/>
</dbReference>
<dbReference type="InterPro" id="IPR004839">
    <property type="entry name" value="Aminotransferase_I/II_large"/>
</dbReference>
<organism evidence="6 7">
    <name type="scientific">Parvularcula maris</name>
    <dbReference type="NCBI Taxonomy" id="2965077"/>
    <lineage>
        <taxon>Bacteria</taxon>
        <taxon>Pseudomonadati</taxon>
        <taxon>Pseudomonadota</taxon>
        <taxon>Alphaproteobacteria</taxon>
        <taxon>Parvularculales</taxon>
        <taxon>Parvularculaceae</taxon>
        <taxon>Parvularcula</taxon>
    </lineage>
</organism>
<dbReference type="EMBL" id="JANIBC010000016">
    <property type="protein sequence ID" value="MCQ8186335.1"/>
    <property type="molecule type" value="Genomic_DNA"/>
</dbReference>
<evidence type="ECO:0000313" key="6">
    <source>
        <dbReference type="EMBL" id="MCQ8186335.1"/>
    </source>
</evidence>
<evidence type="ECO:0000256" key="4">
    <source>
        <dbReference type="RuleBase" id="RU003693"/>
    </source>
</evidence>
<sequence length="404" mass="43449">MTIFDKFRPFLDRYTLAEQMETNPFGMPFSAFTSPTRAAGNGRSLVLAGTNNYLGLTFDPRVKRAAKDAIDAYGTGTTGSRMANGSYRDHVSLEEGLADWLGMPSVVVTTTGYQANLAAIATLAGPKDLLVIDRDSHASIYDACTMSRAKMVRFAHNDPKSLDEKLAKYKGSVTGSTIVVIEGLYSMFGDVAPVADFVEVCKKHGVYILIDEAHSIGVFGEEGRGVADQAGVLDEIDFFTGTFSKSFGSVGGFCASKHEDFGRLQPLMRSYTFTAAPSPADAAAAKAALPIVRDGDDLRDRLWKSAHRVHQGLKQLGFEPCSPPSPIVAVEIGSDIEGIMSWTQLIESGLYVNLALPPTTPQNACLLRLSLSAAHTEEDIETILFAFGKLAATRESMGQSHAAE</sequence>
<keyword evidence="7" id="KW-1185">Reference proteome</keyword>
<dbReference type="Proteomes" id="UP001142610">
    <property type="component" value="Unassembled WGS sequence"/>
</dbReference>
<evidence type="ECO:0000313" key="7">
    <source>
        <dbReference type="Proteomes" id="UP001142610"/>
    </source>
</evidence>
<feature type="domain" description="Aminotransferase class I/classII large" evidence="5">
    <location>
        <begin position="49"/>
        <end position="384"/>
    </location>
</feature>
<dbReference type="InterPro" id="IPR050087">
    <property type="entry name" value="AON_synthase_class-II"/>
</dbReference>
<comment type="cofactor">
    <cofactor evidence="1 4">
        <name>pyridoxal 5'-phosphate</name>
        <dbReference type="ChEBI" id="CHEBI:597326"/>
    </cofactor>
</comment>
<comment type="caution">
    <text evidence="6">The sequence shown here is derived from an EMBL/GenBank/DDBJ whole genome shotgun (WGS) entry which is preliminary data.</text>
</comment>
<keyword evidence="6" id="KW-0032">Aminotransferase</keyword>
<dbReference type="Gene3D" id="3.40.640.10">
    <property type="entry name" value="Type I PLP-dependent aspartate aminotransferase-like (Major domain)"/>
    <property type="match status" value="1"/>
</dbReference>
<comment type="similarity">
    <text evidence="4">Belongs to the class-II pyridoxal-phosphate-dependent aminotransferase family.</text>
</comment>
<dbReference type="InterPro" id="IPR015424">
    <property type="entry name" value="PyrdxlP-dep_Trfase"/>
</dbReference>
<dbReference type="GO" id="GO:0030170">
    <property type="term" value="F:pyridoxal phosphate binding"/>
    <property type="evidence" value="ECO:0007669"/>
    <property type="project" value="InterPro"/>
</dbReference>
<proteinExistence type="inferred from homology"/>
<dbReference type="InterPro" id="IPR015422">
    <property type="entry name" value="PyrdxlP-dep_Trfase_small"/>
</dbReference>